<dbReference type="Pfam" id="PF10282">
    <property type="entry name" value="Lactonase"/>
    <property type="match status" value="1"/>
</dbReference>
<dbReference type="InterPro" id="IPR011048">
    <property type="entry name" value="Haem_d1_sf"/>
</dbReference>
<dbReference type="SUPFAM" id="SSF51004">
    <property type="entry name" value="C-terminal (heme d1) domain of cytochrome cd1-nitrite reductase"/>
    <property type="match status" value="1"/>
</dbReference>
<dbReference type="Gene3D" id="2.130.10.10">
    <property type="entry name" value="YVTN repeat-like/Quinoprotein amine dehydrogenase"/>
    <property type="match status" value="1"/>
</dbReference>
<comment type="caution">
    <text evidence="3">The sequence shown here is derived from an EMBL/GenBank/DDBJ whole genome shotgun (WGS) entry which is preliminary data.</text>
</comment>
<accession>T0HGA2</accession>
<sequence length="332" mass="35721">MIWIGTYAAKGGAGLESLASANGSLYLGPAEARIVNASFGVWSAQRGIAYFVDERDEGRISAWDRQNGTWIAMRDTESGGSAPCYLSISPDGTRLAVANYGDGTLALIDLDPETGANMTIRDRFQPRGRGPDPDRQDGPHAHCALFGEDGRAIYHVDLGLDRVFRHRLDGQEIADTQIAFEAPAGYGPRHFLFHPDGVHALLLCELAAELLLLRRQGPGFQLVEAVPTAPEPGAAKNLGGHLAIDASGAVWVSNRGHDSLVEFRLENGRLVRQRWFATGSASPRHFLFAGSAILIAHEEGENVTRLDLSGRAETSRQTVTVPGAAFLIDTAT</sequence>
<dbReference type="GO" id="GO:0006006">
    <property type="term" value="P:glucose metabolic process"/>
    <property type="evidence" value="ECO:0007669"/>
    <property type="project" value="UniProtKB-KW"/>
</dbReference>
<dbReference type="eggNOG" id="COG2706">
    <property type="taxonomic scope" value="Bacteria"/>
</dbReference>
<organism evidence="3 4">
    <name type="scientific">Novosphingobium lindaniclasticum LE124</name>
    <dbReference type="NCBI Taxonomy" id="1096930"/>
    <lineage>
        <taxon>Bacteria</taxon>
        <taxon>Pseudomonadati</taxon>
        <taxon>Pseudomonadota</taxon>
        <taxon>Alphaproteobacteria</taxon>
        <taxon>Sphingomonadales</taxon>
        <taxon>Sphingomonadaceae</taxon>
        <taxon>Novosphingobium</taxon>
    </lineage>
</organism>
<protein>
    <recommendedName>
        <fullName evidence="5">6-phosphogluconolactonase</fullName>
    </recommendedName>
</protein>
<comment type="similarity">
    <text evidence="1">Belongs to the cycloisomerase 2 family.</text>
</comment>
<reference evidence="3 4" key="1">
    <citation type="journal article" date="2013" name="Genome Announc.">
        <title>Genome Sequence of Novosphingobium lindaniclasticum LE124T, Isolated from a Hexachlorocyclohexane Dumpsite.</title>
        <authorList>
            <person name="Saxena A."/>
            <person name="Nayyar N."/>
            <person name="Sangwan N."/>
            <person name="Kumari R."/>
            <person name="Khurana J.P."/>
            <person name="Lal R."/>
        </authorList>
    </citation>
    <scope>NUCLEOTIDE SEQUENCE [LARGE SCALE GENOMIC DNA]</scope>
    <source>
        <strain evidence="3 4">LE124</strain>
    </source>
</reference>
<dbReference type="Proteomes" id="UP000015527">
    <property type="component" value="Unassembled WGS sequence"/>
</dbReference>
<evidence type="ECO:0000256" key="2">
    <source>
        <dbReference type="ARBA" id="ARBA00022526"/>
    </source>
</evidence>
<keyword evidence="2" id="KW-0313">Glucose metabolism</keyword>
<evidence type="ECO:0000256" key="1">
    <source>
        <dbReference type="ARBA" id="ARBA00005564"/>
    </source>
</evidence>
<keyword evidence="2" id="KW-0119">Carbohydrate metabolism</keyword>
<dbReference type="PANTHER" id="PTHR30344:SF1">
    <property type="entry name" value="6-PHOSPHOGLUCONOLACTONASE"/>
    <property type="match status" value="1"/>
</dbReference>
<keyword evidence="4" id="KW-1185">Reference proteome</keyword>
<dbReference type="GO" id="GO:0017057">
    <property type="term" value="F:6-phosphogluconolactonase activity"/>
    <property type="evidence" value="ECO:0007669"/>
    <property type="project" value="TreeGrafter"/>
</dbReference>
<dbReference type="RefSeq" id="WP_021234254.1">
    <property type="nucleotide sequence ID" value="NZ_ATHL01000076.1"/>
</dbReference>
<name>T0HGA2_9SPHN</name>
<dbReference type="InterPro" id="IPR050282">
    <property type="entry name" value="Cycloisomerase_2"/>
</dbReference>
<dbReference type="AlphaFoldDB" id="T0HGA2"/>
<dbReference type="PANTHER" id="PTHR30344">
    <property type="entry name" value="6-PHOSPHOGLUCONOLACTONASE-RELATED"/>
    <property type="match status" value="1"/>
</dbReference>
<dbReference type="PATRIC" id="fig|1096930.3.peg.2400"/>
<proteinExistence type="inferred from homology"/>
<dbReference type="OrthoDB" id="9790815at2"/>
<dbReference type="EMBL" id="ATHL01000076">
    <property type="protein sequence ID" value="EQB15361.1"/>
    <property type="molecule type" value="Genomic_DNA"/>
</dbReference>
<evidence type="ECO:0000313" key="4">
    <source>
        <dbReference type="Proteomes" id="UP000015527"/>
    </source>
</evidence>
<evidence type="ECO:0000313" key="3">
    <source>
        <dbReference type="EMBL" id="EQB15361.1"/>
    </source>
</evidence>
<gene>
    <name evidence="3" type="ORF">L284_12040</name>
</gene>
<dbReference type="InterPro" id="IPR015943">
    <property type="entry name" value="WD40/YVTN_repeat-like_dom_sf"/>
</dbReference>
<evidence type="ECO:0008006" key="5">
    <source>
        <dbReference type="Google" id="ProtNLM"/>
    </source>
</evidence>
<dbReference type="InterPro" id="IPR019405">
    <property type="entry name" value="Lactonase_7-beta_prop"/>
</dbReference>